<protein>
    <submittedName>
        <fullName evidence="1">Uncharacterized protein</fullName>
    </submittedName>
</protein>
<organism evidence="1 2">
    <name type="scientific">Parageobacillus thermantarcticus</name>
    <dbReference type="NCBI Taxonomy" id="186116"/>
    <lineage>
        <taxon>Bacteria</taxon>
        <taxon>Bacillati</taxon>
        <taxon>Bacillota</taxon>
        <taxon>Bacilli</taxon>
        <taxon>Bacillales</taxon>
        <taxon>Anoxybacillaceae</taxon>
        <taxon>Parageobacillus</taxon>
    </lineage>
</organism>
<name>A0A1I0SXE1_9BACL</name>
<sequence length="41" mass="4576">MVLFLIGVNIKKFVMLTKQKEEENGKTRSSCFLSATVTALV</sequence>
<gene>
    <name evidence="1" type="ORF">SAMN05192569_100739</name>
</gene>
<dbReference type="AlphaFoldDB" id="A0A1I0SXE1"/>
<dbReference type="STRING" id="186116.SAMN05192569_100739"/>
<keyword evidence="2" id="KW-1185">Reference proteome</keyword>
<proteinExistence type="predicted"/>
<evidence type="ECO:0000313" key="2">
    <source>
        <dbReference type="Proteomes" id="UP000198650"/>
    </source>
</evidence>
<dbReference type="EMBL" id="FOJS01000007">
    <property type="protein sequence ID" value="SFA44141.1"/>
    <property type="molecule type" value="Genomic_DNA"/>
</dbReference>
<accession>A0A1I0SXE1</accession>
<dbReference type="Proteomes" id="UP000198650">
    <property type="component" value="Unassembled WGS sequence"/>
</dbReference>
<reference evidence="2" key="1">
    <citation type="submission" date="2016-10" db="EMBL/GenBank/DDBJ databases">
        <authorList>
            <person name="Varghese N."/>
            <person name="Submissions S."/>
        </authorList>
    </citation>
    <scope>NUCLEOTIDE SEQUENCE [LARGE SCALE GENOMIC DNA]</scope>
    <source>
        <strain evidence="2">M1</strain>
    </source>
</reference>
<evidence type="ECO:0000313" key="1">
    <source>
        <dbReference type="EMBL" id="SFA44141.1"/>
    </source>
</evidence>